<dbReference type="STRING" id="333140.AWW68_19520"/>
<evidence type="ECO:0000313" key="3">
    <source>
        <dbReference type="Proteomes" id="UP000075606"/>
    </source>
</evidence>
<evidence type="ECO:0000259" key="1">
    <source>
        <dbReference type="Pfam" id="PF20647"/>
    </source>
</evidence>
<sequence>MRNQLIKIQWVVIAALLILGIFKVHALKRDRDLSQTALAKEQQSATFWKDATGKARAEVTAVKTEKQIAKEVYESEIDSLRKQNIGIGRNGKGLNSVTNVTTETRDSVILKTVYDTLVVNNTITVNETLQYSDKWTQFRYDPKTNGLNYSYTDSLSIVNFDKKQGFLKPRVTTVQVVSHNPNSTITGLTQFEVEHKPKRMQFGLQAGYGITNNGLSPYAGVGLTIRIW</sequence>
<accession>A0A150XCM3</accession>
<dbReference type="Proteomes" id="UP000075606">
    <property type="component" value="Unassembled WGS sequence"/>
</dbReference>
<gene>
    <name evidence="2" type="ORF">AWW68_19520</name>
</gene>
<dbReference type="EMBL" id="LRPC01000006">
    <property type="protein sequence ID" value="KYG76436.1"/>
    <property type="molecule type" value="Genomic_DNA"/>
</dbReference>
<dbReference type="InterPro" id="IPR049214">
    <property type="entry name" value="DUF6808"/>
</dbReference>
<name>A0A150XCM3_9BACT</name>
<dbReference type="AlphaFoldDB" id="A0A150XCM3"/>
<reference evidence="2 3" key="1">
    <citation type="submission" date="2016-01" db="EMBL/GenBank/DDBJ databases">
        <title>Genome sequencing of Roseivirga spongicola UST030701-084.</title>
        <authorList>
            <person name="Selvaratnam C."/>
            <person name="Thevarajoo S."/>
            <person name="Goh K.M."/>
            <person name="Ee R."/>
            <person name="Chan K.-G."/>
            <person name="Chong C.S."/>
        </authorList>
    </citation>
    <scope>NUCLEOTIDE SEQUENCE [LARGE SCALE GENOMIC DNA]</scope>
    <source>
        <strain evidence="2 3">UST030701-084</strain>
    </source>
</reference>
<proteinExistence type="predicted"/>
<dbReference type="Pfam" id="PF20647">
    <property type="entry name" value="DUF6808"/>
    <property type="match status" value="1"/>
</dbReference>
<dbReference type="RefSeq" id="WP_068218959.1">
    <property type="nucleotide sequence ID" value="NZ_LRPC01000006.1"/>
</dbReference>
<feature type="domain" description="DUF6808" evidence="1">
    <location>
        <begin position="168"/>
        <end position="228"/>
    </location>
</feature>
<comment type="caution">
    <text evidence="2">The sequence shown here is derived from an EMBL/GenBank/DDBJ whole genome shotgun (WGS) entry which is preliminary data.</text>
</comment>
<organism evidence="2 3">
    <name type="scientific">Roseivirga spongicola</name>
    <dbReference type="NCBI Taxonomy" id="333140"/>
    <lineage>
        <taxon>Bacteria</taxon>
        <taxon>Pseudomonadati</taxon>
        <taxon>Bacteroidota</taxon>
        <taxon>Cytophagia</taxon>
        <taxon>Cytophagales</taxon>
        <taxon>Roseivirgaceae</taxon>
        <taxon>Roseivirga</taxon>
    </lineage>
</organism>
<evidence type="ECO:0000313" key="2">
    <source>
        <dbReference type="EMBL" id="KYG76436.1"/>
    </source>
</evidence>
<protein>
    <recommendedName>
        <fullName evidence="1">DUF6808 domain-containing protein</fullName>
    </recommendedName>
</protein>
<keyword evidence="3" id="KW-1185">Reference proteome</keyword>